<gene>
    <name evidence="3" type="ORF">Esi_0056_0056</name>
</gene>
<dbReference type="CDD" id="cd00201">
    <property type="entry name" value="WW"/>
    <property type="match status" value="1"/>
</dbReference>
<keyword evidence="4" id="KW-1185">Reference proteome</keyword>
<evidence type="ECO:0000259" key="2">
    <source>
        <dbReference type="PROSITE" id="PS50020"/>
    </source>
</evidence>
<evidence type="ECO:0000256" key="1">
    <source>
        <dbReference type="SAM" id="MobiDB-lite"/>
    </source>
</evidence>
<dbReference type="AlphaFoldDB" id="D8LPY5"/>
<feature type="compositionally biased region" description="Low complexity" evidence="1">
    <location>
        <begin position="81"/>
        <end position="106"/>
    </location>
</feature>
<feature type="region of interest" description="Disordered" evidence="1">
    <location>
        <begin position="81"/>
        <end position="113"/>
    </location>
</feature>
<organism evidence="3 4">
    <name type="scientific">Ectocarpus siliculosus</name>
    <name type="common">Brown alga</name>
    <name type="synonym">Conferva siliculosa</name>
    <dbReference type="NCBI Taxonomy" id="2880"/>
    <lineage>
        <taxon>Eukaryota</taxon>
        <taxon>Sar</taxon>
        <taxon>Stramenopiles</taxon>
        <taxon>Ochrophyta</taxon>
        <taxon>PX clade</taxon>
        <taxon>Phaeophyceae</taxon>
        <taxon>Ectocarpales</taxon>
        <taxon>Ectocarpaceae</taxon>
        <taxon>Ectocarpus</taxon>
    </lineage>
</organism>
<evidence type="ECO:0000313" key="4">
    <source>
        <dbReference type="Proteomes" id="UP000002630"/>
    </source>
</evidence>
<sequence length="128" mass="14593">MGRHGWYNPSTGQTTYQMYGAYNAANPMMAPQAQVPVQPQVYQQPPMQVPMGYMTQPQITAPMGQIPQMVPQIPQVPQIMPQLPQQQQQPRQPQQQQFAAPPGWQPMFDRSGRRYFYNPSTGQSVYPL</sequence>
<protein>
    <recommendedName>
        <fullName evidence="2">WW domain-containing protein</fullName>
    </recommendedName>
</protein>
<dbReference type="InterPro" id="IPR001202">
    <property type="entry name" value="WW_dom"/>
</dbReference>
<dbReference type="SUPFAM" id="SSF51045">
    <property type="entry name" value="WW domain"/>
    <property type="match status" value="1"/>
</dbReference>
<dbReference type="EMBL" id="FN648774">
    <property type="protein sequence ID" value="CBN74877.1"/>
    <property type="molecule type" value="Genomic_DNA"/>
</dbReference>
<dbReference type="InParanoid" id="D8LPY5"/>
<dbReference type="Gene3D" id="2.20.70.10">
    <property type="match status" value="1"/>
</dbReference>
<feature type="domain" description="WW" evidence="2">
    <location>
        <begin position="98"/>
        <end position="128"/>
    </location>
</feature>
<dbReference type="EMBL" id="FN649735">
    <property type="protein sequence ID" value="CBN74877.1"/>
    <property type="molecule type" value="Genomic_DNA"/>
</dbReference>
<dbReference type="Pfam" id="PF00397">
    <property type="entry name" value="WW"/>
    <property type="match status" value="1"/>
</dbReference>
<dbReference type="InterPro" id="IPR036020">
    <property type="entry name" value="WW_dom_sf"/>
</dbReference>
<evidence type="ECO:0000313" key="3">
    <source>
        <dbReference type="EMBL" id="CBN74877.1"/>
    </source>
</evidence>
<dbReference type="PROSITE" id="PS50020">
    <property type="entry name" value="WW_DOMAIN_2"/>
    <property type="match status" value="1"/>
</dbReference>
<proteinExistence type="predicted"/>
<reference evidence="3 4" key="1">
    <citation type="journal article" date="2010" name="Nature">
        <title>The Ectocarpus genome and the independent evolution of multicellularity in brown algae.</title>
        <authorList>
            <person name="Cock J.M."/>
            <person name="Sterck L."/>
            <person name="Rouze P."/>
            <person name="Scornet D."/>
            <person name="Allen A.E."/>
            <person name="Amoutzias G."/>
            <person name="Anthouard V."/>
            <person name="Artiguenave F."/>
            <person name="Aury J.M."/>
            <person name="Badger J.H."/>
            <person name="Beszteri B."/>
            <person name="Billiau K."/>
            <person name="Bonnet E."/>
            <person name="Bothwell J.H."/>
            <person name="Bowler C."/>
            <person name="Boyen C."/>
            <person name="Brownlee C."/>
            <person name="Carrano C.J."/>
            <person name="Charrier B."/>
            <person name="Cho G.Y."/>
            <person name="Coelho S.M."/>
            <person name="Collen J."/>
            <person name="Corre E."/>
            <person name="Da Silva C."/>
            <person name="Delage L."/>
            <person name="Delaroque N."/>
            <person name="Dittami S.M."/>
            <person name="Doulbeau S."/>
            <person name="Elias M."/>
            <person name="Farnham G."/>
            <person name="Gachon C.M."/>
            <person name="Gschloessl B."/>
            <person name="Heesch S."/>
            <person name="Jabbari K."/>
            <person name="Jubin C."/>
            <person name="Kawai H."/>
            <person name="Kimura K."/>
            <person name="Kloareg B."/>
            <person name="Kupper F.C."/>
            <person name="Lang D."/>
            <person name="Le Bail A."/>
            <person name="Leblanc C."/>
            <person name="Lerouge P."/>
            <person name="Lohr M."/>
            <person name="Lopez P.J."/>
            <person name="Martens C."/>
            <person name="Maumus F."/>
            <person name="Michel G."/>
            <person name="Miranda-Saavedra D."/>
            <person name="Morales J."/>
            <person name="Moreau H."/>
            <person name="Motomura T."/>
            <person name="Nagasato C."/>
            <person name="Napoli C.A."/>
            <person name="Nelson D.R."/>
            <person name="Nyvall-Collen P."/>
            <person name="Peters A.F."/>
            <person name="Pommier C."/>
            <person name="Potin P."/>
            <person name="Poulain J."/>
            <person name="Quesneville H."/>
            <person name="Read B."/>
            <person name="Rensing S.A."/>
            <person name="Ritter A."/>
            <person name="Rousvoal S."/>
            <person name="Samanta M."/>
            <person name="Samson G."/>
            <person name="Schroeder D.C."/>
            <person name="Segurens B."/>
            <person name="Strittmatter M."/>
            <person name="Tonon T."/>
            <person name="Tregear J.W."/>
            <person name="Valentin K."/>
            <person name="von Dassow P."/>
            <person name="Yamagishi T."/>
            <person name="Van de Peer Y."/>
            <person name="Wincker P."/>
        </authorList>
    </citation>
    <scope>NUCLEOTIDE SEQUENCE [LARGE SCALE GENOMIC DNA]</scope>
    <source>
        <strain evidence="4">Ec32 / CCAP1310/4</strain>
    </source>
</reference>
<name>D8LPY5_ECTSI</name>
<accession>D8LPY5</accession>
<dbReference type="Proteomes" id="UP000002630">
    <property type="component" value="Linkage Group LG10"/>
</dbReference>